<dbReference type="Proteomes" id="UP000594638">
    <property type="component" value="Unassembled WGS sequence"/>
</dbReference>
<comment type="caution">
    <text evidence="2">The sequence shown here is derived from an EMBL/GenBank/DDBJ whole genome shotgun (WGS) entry which is preliminary data.</text>
</comment>
<keyword evidence="1" id="KW-0472">Membrane</keyword>
<evidence type="ECO:0000256" key="1">
    <source>
        <dbReference type="SAM" id="Phobius"/>
    </source>
</evidence>
<proteinExistence type="predicted"/>
<dbReference type="AlphaFoldDB" id="A0A8S0S751"/>
<keyword evidence="1" id="KW-0812">Transmembrane</keyword>
<keyword evidence="3" id="KW-1185">Reference proteome</keyword>
<evidence type="ECO:0000313" key="2">
    <source>
        <dbReference type="EMBL" id="CAA2987292.1"/>
    </source>
</evidence>
<keyword evidence="1" id="KW-1133">Transmembrane helix</keyword>
<feature type="transmembrane region" description="Helical" evidence="1">
    <location>
        <begin position="84"/>
        <end position="106"/>
    </location>
</feature>
<reference evidence="2 3" key="1">
    <citation type="submission" date="2019-12" db="EMBL/GenBank/DDBJ databases">
        <authorList>
            <person name="Alioto T."/>
            <person name="Alioto T."/>
            <person name="Gomez Garrido J."/>
        </authorList>
    </citation>
    <scope>NUCLEOTIDE SEQUENCE [LARGE SCALE GENOMIC DNA]</scope>
</reference>
<dbReference type="EMBL" id="CACTIH010003912">
    <property type="protein sequence ID" value="CAA2987292.1"/>
    <property type="molecule type" value="Genomic_DNA"/>
</dbReference>
<evidence type="ECO:0000313" key="3">
    <source>
        <dbReference type="Proteomes" id="UP000594638"/>
    </source>
</evidence>
<accession>A0A8S0S751</accession>
<protein>
    <submittedName>
        <fullName evidence="2">Uncharacterized protein</fullName>
    </submittedName>
</protein>
<organism evidence="2 3">
    <name type="scientific">Olea europaea subsp. europaea</name>
    <dbReference type="NCBI Taxonomy" id="158383"/>
    <lineage>
        <taxon>Eukaryota</taxon>
        <taxon>Viridiplantae</taxon>
        <taxon>Streptophyta</taxon>
        <taxon>Embryophyta</taxon>
        <taxon>Tracheophyta</taxon>
        <taxon>Spermatophyta</taxon>
        <taxon>Magnoliopsida</taxon>
        <taxon>eudicotyledons</taxon>
        <taxon>Gunneridae</taxon>
        <taxon>Pentapetalae</taxon>
        <taxon>asterids</taxon>
        <taxon>lamiids</taxon>
        <taxon>Lamiales</taxon>
        <taxon>Oleaceae</taxon>
        <taxon>Oleeae</taxon>
        <taxon>Olea</taxon>
    </lineage>
</organism>
<sequence length="156" mass="16346">MRGSSLITSVEEDVSSGTACRGIASSLFVICIDLYTSIDHCLRFVACGWHGWGYFIGTGVGGSRVASGRSRAGGDSLRGGGTKVVIVGGMVLMDLVLVVVMNKAVVQRYCGGRSDHGSLVDFVTNNWIRDLKIVIVTHNLGGTIGRGDGRGGLVDL</sequence>
<dbReference type="Gramene" id="OE9A032113T1">
    <property type="protein sequence ID" value="OE9A032113C1"/>
    <property type="gene ID" value="OE9A032113"/>
</dbReference>
<name>A0A8S0S751_OLEEU</name>
<gene>
    <name evidence="2" type="ORF">OLEA9_A032113</name>
</gene>